<gene>
    <name evidence="1" type="ORF">POCTA_138.1.T0060292</name>
</gene>
<comment type="caution">
    <text evidence="1">The sequence shown here is derived from an EMBL/GenBank/DDBJ whole genome shotgun (WGS) entry which is preliminary data.</text>
</comment>
<proteinExistence type="predicted"/>
<accession>A0A8S1S7F2</accession>
<sequence>MGSSKETQNSFCLINRLNTTSERIIKLIPLGHQFRFHNIARCSQKGCCTSCHCPIQCMVYKSIISKVYLHIFIYWKLNCTEWYFSHYYSRESCIKTSKSLAVID</sequence>
<protein>
    <submittedName>
        <fullName evidence="1">Uncharacterized protein</fullName>
    </submittedName>
</protein>
<dbReference type="AlphaFoldDB" id="A0A8S1S7F2"/>
<organism evidence="1 2">
    <name type="scientific">Paramecium octaurelia</name>
    <dbReference type="NCBI Taxonomy" id="43137"/>
    <lineage>
        <taxon>Eukaryota</taxon>
        <taxon>Sar</taxon>
        <taxon>Alveolata</taxon>
        <taxon>Ciliophora</taxon>
        <taxon>Intramacronucleata</taxon>
        <taxon>Oligohymenophorea</taxon>
        <taxon>Peniculida</taxon>
        <taxon>Parameciidae</taxon>
        <taxon>Paramecium</taxon>
    </lineage>
</organism>
<keyword evidence="2" id="KW-1185">Reference proteome</keyword>
<dbReference type="EMBL" id="CAJJDP010000005">
    <property type="protein sequence ID" value="CAD8135250.1"/>
    <property type="molecule type" value="Genomic_DNA"/>
</dbReference>
<name>A0A8S1S7F2_PAROT</name>
<reference evidence="1" key="1">
    <citation type="submission" date="2021-01" db="EMBL/GenBank/DDBJ databases">
        <authorList>
            <consortium name="Genoscope - CEA"/>
            <person name="William W."/>
        </authorList>
    </citation>
    <scope>NUCLEOTIDE SEQUENCE</scope>
</reference>
<evidence type="ECO:0000313" key="2">
    <source>
        <dbReference type="Proteomes" id="UP000683925"/>
    </source>
</evidence>
<evidence type="ECO:0000313" key="1">
    <source>
        <dbReference type="EMBL" id="CAD8135250.1"/>
    </source>
</evidence>
<dbReference type="Proteomes" id="UP000683925">
    <property type="component" value="Unassembled WGS sequence"/>
</dbReference>